<name>A0ABS1EMR7_9CLOT</name>
<gene>
    <name evidence="1" type="primary">spoVM</name>
    <name evidence="1" type="ORF">JHL18_08205</name>
</gene>
<proteinExistence type="predicted"/>
<evidence type="ECO:0000313" key="1">
    <source>
        <dbReference type="EMBL" id="MBK1810618.1"/>
    </source>
</evidence>
<accession>A0ABS1EMR7</accession>
<dbReference type="Proteomes" id="UP000596739">
    <property type="component" value="Unassembled WGS sequence"/>
</dbReference>
<dbReference type="EMBL" id="JAENHN010000026">
    <property type="protein sequence ID" value="MBK1810618.1"/>
    <property type="molecule type" value="Genomic_DNA"/>
</dbReference>
<protein>
    <submittedName>
        <fullName evidence="1">Stage V sporulation protein SpoVM</fullName>
    </submittedName>
</protein>
<keyword evidence="2" id="KW-1185">Reference proteome</keyword>
<organism evidence="1 2">
    <name type="scientific">Clostridium yunnanense</name>
    <dbReference type="NCBI Taxonomy" id="2800325"/>
    <lineage>
        <taxon>Bacteria</taxon>
        <taxon>Bacillati</taxon>
        <taxon>Bacillota</taxon>
        <taxon>Clostridia</taxon>
        <taxon>Eubacteriales</taxon>
        <taxon>Clostridiaceae</taxon>
        <taxon>Clostridium</taxon>
    </lineage>
</organism>
<dbReference type="NCBIfam" id="NF033436">
    <property type="entry name" value="SpoVM_broad"/>
    <property type="match status" value="1"/>
</dbReference>
<reference evidence="2" key="1">
    <citation type="submission" date="2021-01" db="EMBL/GenBank/DDBJ databases">
        <title>Genome public.</title>
        <authorList>
            <person name="Liu C."/>
            <person name="Sun Q."/>
        </authorList>
    </citation>
    <scope>NUCLEOTIDE SEQUENCE [LARGE SCALE GENOMIC DNA]</scope>
    <source>
        <strain evidence="2">YIM B02505</strain>
    </source>
</reference>
<sequence>MGGIRMKIVAIKLPKFLSVFLRIFIRKDRKHT</sequence>
<comment type="caution">
    <text evidence="1">The sequence shown here is derived from an EMBL/GenBank/DDBJ whole genome shotgun (WGS) entry which is preliminary data.</text>
</comment>
<evidence type="ECO:0000313" key="2">
    <source>
        <dbReference type="Proteomes" id="UP000596739"/>
    </source>
</evidence>